<feature type="domain" description="PKD/Chitinase" evidence="11">
    <location>
        <begin position="580"/>
        <end position="668"/>
    </location>
</feature>
<keyword evidence="5 9" id="KW-1133">Transmembrane helix</keyword>
<evidence type="ECO:0000313" key="13">
    <source>
        <dbReference type="Proteomes" id="UP001445076"/>
    </source>
</evidence>
<keyword evidence="2" id="KW-1003">Cell membrane</keyword>
<evidence type="ECO:0000256" key="7">
    <source>
        <dbReference type="ARBA" id="ARBA00023180"/>
    </source>
</evidence>
<dbReference type="InterPro" id="IPR029865">
    <property type="entry name" value="KIAA0319-like"/>
</dbReference>
<evidence type="ECO:0000256" key="9">
    <source>
        <dbReference type="SAM" id="Phobius"/>
    </source>
</evidence>
<feature type="domain" description="PKD/Chitinase" evidence="11">
    <location>
        <begin position="389"/>
        <end position="478"/>
    </location>
</feature>
<evidence type="ECO:0000256" key="6">
    <source>
        <dbReference type="ARBA" id="ARBA00023136"/>
    </source>
</evidence>
<comment type="caution">
    <text evidence="12">The sequence shown here is derived from an EMBL/GenBank/DDBJ whole genome shotgun (WGS) entry which is preliminary data.</text>
</comment>
<dbReference type="PANTHER" id="PTHR46182">
    <property type="entry name" value="FI19480P1"/>
    <property type="match status" value="1"/>
</dbReference>
<proteinExistence type="predicted"/>
<reference evidence="12 13" key="1">
    <citation type="journal article" date="2024" name="BMC Genomics">
        <title>Genome assembly of redclaw crayfish (Cherax quadricarinatus) provides insights into its immune adaptation and hypoxia tolerance.</title>
        <authorList>
            <person name="Liu Z."/>
            <person name="Zheng J."/>
            <person name="Li H."/>
            <person name="Fang K."/>
            <person name="Wang S."/>
            <person name="He J."/>
            <person name="Zhou D."/>
            <person name="Weng S."/>
            <person name="Chi M."/>
            <person name="Gu Z."/>
            <person name="He J."/>
            <person name="Li F."/>
            <person name="Wang M."/>
        </authorList>
    </citation>
    <scope>NUCLEOTIDE SEQUENCE [LARGE SCALE GENOMIC DNA]</scope>
    <source>
        <strain evidence="12">ZL_2023a</strain>
    </source>
</reference>
<feature type="compositionally biased region" description="Polar residues" evidence="8">
    <location>
        <begin position="231"/>
        <end position="255"/>
    </location>
</feature>
<keyword evidence="10" id="KW-0732">Signal</keyword>
<dbReference type="InterPro" id="IPR013980">
    <property type="entry name" value="MANSC_dom"/>
</dbReference>
<dbReference type="Pfam" id="PF22352">
    <property type="entry name" value="K319L-like_PKD"/>
    <property type="match status" value="5"/>
</dbReference>
<feature type="transmembrane region" description="Helical" evidence="9">
    <location>
        <begin position="914"/>
        <end position="939"/>
    </location>
</feature>
<evidence type="ECO:0000256" key="4">
    <source>
        <dbReference type="ARBA" id="ARBA00022737"/>
    </source>
</evidence>
<evidence type="ECO:0000256" key="2">
    <source>
        <dbReference type="ARBA" id="ARBA00022475"/>
    </source>
</evidence>
<dbReference type="InterPro" id="IPR035986">
    <property type="entry name" value="PKD_dom_sf"/>
</dbReference>
<dbReference type="GO" id="GO:0005886">
    <property type="term" value="C:plasma membrane"/>
    <property type="evidence" value="ECO:0007669"/>
    <property type="project" value="UniProtKB-SubCell"/>
</dbReference>
<feature type="domain" description="PKD/Chitinase" evidence="11">
    <location>
        <begin position="488"/>
        <end position="574"/>
    </location>
</feature>
<accession>A0AAW0Y310</accession>
<evidence type="ECO:0000256" key="8">
    <source>
        <dbReference type="SAM" id="MobiDB-lite"/>
    </source>
</evidence>
<dbReference type="FunFam" id="2.60.40.10:FF:000061">
    <property type="entry name" value="Dyslexia-associated protein KIAA0319 homolog"/>
    <property type="match status" value="2"/>
</dbReference>
<keyword evidence="13" id="KW-1185">Reference proteome</keyword>
<sequence length="1014" mass="110748">MKCGACVRGTFFPFILLLHLLLQVLICCGKGVDDLVLKKLQHQCSLADPQIHENTVLYGAKEAGRYDVITNATNLTACVHACCSNKKCHVALLHNEHCVIVECRNATMCRLTAGDGSSLVVVRKVDARKLEDAQLSNNKTQIDHAKPLTKSGFDKDVQSSLQLVSNTTVTDDERCEFGLHLCKENEECVPFGKRRRDGLCQCVSGFYRKTTGGDCVKGEPTSTLAPKEAESTTYPGNDNKTTSVDSSYTPDSLSSLPAAPTSEVPQKGSASTPSSSMSSQQPDEKLVVSINNKTLYLPAGSTFYEDRVTLSAYAIGAPSECKYEWSLLQQPTSDDPGSVSDTKSQTITLSHLMQGVYIFKVVVDAPKAHGEAVGNVTVLPAKRVNQPPKAIIVQPSQEIKLPTSGVIIDGSGSTDDDMIVSYHWEMVTAPLGYKLPDQTGPTLQLTDLIPGSYRIMLRVKDKEGLEGNETTVVNVIKETDYPPTANAGGDQIVYLPQTEIILYGNTSTDDHGIEEWEWTKGPKDSGKAVDMQDTRTPFLHLSNLEEGHYQFILRVADSIGQSSNTSVYVYVQKPNLAAPKANAGEDIQIVLPNTTVMLDGTHSTDNTMTTHWLWKQISGPNTAHFLKTDEVKVNISGLTKGKYTFELTAWNGDDPTKNTTDNVTVTVIQDKNVPPKANAGGDFSVVLPVSVVEVDGSKSADDVAVTKWLWERDATSLAAGKVINGSDHSPILMFTDVVAGGYVWKLTVWDEQGAFTSDTVSIIVKEGPHHLDEVEVVVGGDIGALSYSQLTTLLQKLELFFHTSESAVSIHLLSLTGLPHSGHVTLTFLAYAGKEVVRGPDVVSTLRHQVMSESSELLDLPLLSVDTIVCQNNCSGHGECTQATRECRCRTWWMESFFRRHMGDGIPNCDWSVVYVFVTICLVVLATGLAGWGITSLLVRNFGGNVRPHRKPPRYSLLDGHEETIKLKSRPVGSLLDSASESDSDAEILFDSRKMKHKADKQRNGYHKLTRIRT</sequence>
<dbReference type="FunFam" id="2.60.40.10:FF:000257">
    <property type="entry name" value="Dyslexia-associated protein KIAA0319-like"/>
    <property type="match status" value="1"/>
</dbReference>
<dbReference type="SMART" id="SM00089">
    <property type="entry name" value="PKD"/>
    <property type="match status" value="4"/>
</dbReference>
<dbReference type="Gene3D" id="2.60.40.10">
    <property type="entry name" value="Immunoglobulins"/>
    <property type="match status" value="5"/>
</dbReference>
<evidence type="ECO:0000256" key="1">
    <source>
        <dbReference type="ARBA" id="ARBA00004236"/>
    </source>
</evidence>
<name>A0AAW0Y310_CHEQU</name>
<keyword evidence="6 9" id="KW-0472">Membrane</keyword>
<keyword evidence="4" id="KW-0677">Repeat</keyword>
<dbReference type="InterPro" id="IPR022409">
    <property type="entry name" value="PKD/Chitinase_dom"/>
</dbReference>
<feature type="domain" description="PKD/Chitinase" evidence="11">
    <location>
        <begin position="680"/>
        <end position="767"/>
    </location>
</feature>
<feature type="compositionally biased region" description="Low complexity" evidence="8">
    <location>
        <begin position="269"/>
        <end position="279"/>
    </location>
</feature>
<organism evidence="12 13">
    <name type="scientific">Cherax quadricarinatus</name>
    <name type="common">Australian red claw crayfish</name>
    <dbReference type="NCBI Taxonomy" id="27406"/>
    <lineage>
        <taxon>Eukaryota</taxon>
        <taxon>Metazoa</taxon>
        <taxon>Ecdysozoa</taxon>
        <taxon>Arthropoda</taxon>
        <taxon>Crustacea</taxon>
        <taxon>Multicrustacea</taxon>
        <taxon>Malacostraca</taxon>
        <taxon>Eumalacostraca</taxon>
        <taxon>Eucarida</taxon>
        <taxon>Decapoda</taxon>
        <taxon>Pleocyemata</taxon>
        <taxon>Astacidea</taxon>
        <taxon>Parastacoidea</taxon>
        <taxon>Parastacidae</taxon>
        <taxon>Cherax</taxon>
    </lineage>
</organism>
<dbReference type="Proteomes" id="UP001445076">
    <property type="component" value="Unassembled WGS sequence"/>
</dbReference>
<dbReference type="GO" id="GO:0001764">
    <property type="term" value="P:neuron migration"/>
    <property type="evidence" value="ECO:0007669"/>
    <property type="project" value="TreeGrafter"/>
</dbReference>
<protein>
    <recommendedName>
        <fullName evidence="11">PKD/Chitinase domain-containing protein</fullName>
    </recommendedName>
</protein>
<keyword evidence="3 9" id="KW-0812">Transmembrane</keyword>
<comment type="subcellular location">
    <subcellularLocation>
        <location evidence="1">Cell membrane</location>
    </subcellularLocation>
</comment>
<dbReference type="SUPFAM" id="SSF49299">
    <property type="entry name" value="PKD domain"/>
    <property type="match status" value="4"/>
</dbReference>
<feature type="signal peptide" evidence="10">
    <location>
        <begin position="1"/>
        <end position="31"/>
    </location>
</feature>
<evidence type="ECO:0000256" key="10">
    <source>
        <dbReference type="SAM" id="SignalP"/>
    </source>
</evidence>
<dbReference type="InterPro" id="IPR013783">
    <property type="entry name" value="Ig-like_fold"/>
</dbReference>
<gene>
    <name evidence="12" type="ORF">OTU49_017374</name>
</gene>
<evidence type="ECO:0000256" key="3">
    <source>
        <dbReference type="ARBA" id="ARBA00022692"/>
    </source>
</evidence>
<dbReference type="Pfam" id="PF23597">
    <property type="entry name" value="KIAA0319_N"/>
    <property type="match status" value="1"/>
</dbReference>
<evidence type="ECO:0000313" key="12">
    <source>
        <dbReference type="EMBL" id="KAK8746359.1"/>
    </source>
</evidence>
<dbReference type="EMBL" id="JARKIK010000018">
    <property type="protein sequence ID" value="KAK8746359.1"/>
    <property type="molecule type" value="Genomic_DNA"/>
</dbReference>
<evidence type="ECO:0000256" key="5">
    <source>
        <dbReference type="ARBA" id="ARBA00022989"/>
    </source>
</evidence>
<evidence type="ECO:0000259" key="11">
    <source>
        <dbReference type="SMART" id="SM00089"/>
    </source>
</evidence>
<dbReference type="AlphaFoldDB" id="A0AAW0Y310"/>
<keyword evidence="7" id="KW-0325">Glycoprotein</keyword>
<feature type="chain" id="PRO_5043979462" description="PKD/Chitinase domain-containing protein" evidence="10">
    <location>
        <begin position="32"/>
        <end position="1014"/>
    </location>
</feature>
<dbReference type="GO" id="GO:0031410">
    <property type="term" value="C:cytoplasmic vesicle"/>
    <property type="evidence" value="ECO:0007669"/>
    <property type="project" value="TreeGrafter"/>
</dbReference>
<dbReference type="PANTHER" id="PTHR46182:SF2">
    <property type="entry name" value="FI19480P1"/>
    <property type="match status" value="1"/>
</dbReference>
<feature type="region of interest" description="Disordered" evidence="8">
    <location>
        <begin position="217"/>
        <end position="284"/>
    </location>
</feature>